<proteinExistence type="predicted"/>
<name>A0ABN8IMA4_9NEOP</name>
<organism evidence="2 3">
    <name type="scientific">Iphiclides podalirius</name>
    <name type="common">scarce swallowtail</name>
    <dbReference type="NCBI Taxonomy" id="110791"/>
    <lineage>
        <taxon>Eukaryota</taxon>
        <taxon>Metazoa</taxon>
        <taxon>Ecdysozoa</taxon>
        <taxon>Arthropoda</taxon>
        <taxon>Hexapoda</taxon>
        <taxon>Insecta</taxon>
        <taxon>Pterygota</taxon>
        <taxon>Neoptera</taxon>
        <taxon>Endopterygota</taxon>
        <taxon>Lepidoptera</taxon>
        <taxon>Glossata</taxon>
        <taxon>Ditrysia</taxon>
        <taxon>Papilionoidea</taxon>
        <taxon>Papilionidae</taxon>
        <taxon>Papilioninae</taxon>
        <taxon>Iphiclides</taxon>
    </lineage>
</organism>
<keyword evidence="3" id="KW-1185">Reference proteome</keyword>
<reference evidence="2" key="1">
    <citation type="submission" date="2022-03" db="EMBL/GenBank/DDBJ databases">
        <authorList>
            <person name="Martin H S."/>
        </authorList>
    </citation>
    <scope>NUCLEOTIDE SEQUENCE</scope>
</reference>
<feature type="region of interest" description="Disordered" evidence="1">
    <location>
        <begin position="75"/>
        <end position="94"/>
    </location>
</feature>
<feature type="non-terminal residue" evidence="2">
    <location>
        <position position="94"/>
    </location>
</feature>
<sequence length="94" mass="10869">MRWVCSMTFAVTDRRAGSERRESSIRRARNSEMSARSFLPRRGSIRRHYSDPSLGFTLHTCDAANVKSAMRCRRFPRDATAPPSHVDVRRQTSR</sequence>
<dbReference type="Proteomes" id="UP000837857">
    <property type="component" value="Chromosome 28"/>
</dbReference>
<accession>A0ABN8IMA4</accession>
<feature type="region of interest" description="Disordered" evidence="1">
    <location>
        <begin position="15"/>
        <end position="35"/>
    </location>
</feature>
<evidence type="ECO:0000313" key="3">
    <source>
        <dbReference type="Proteomes" id="UP000837857"/>
    </source>
</evidence>
<protein>
    <submittedName>
        <fullName evidence="2">Uncharacterized protein</fullName>
    </submittedName>
</protein>
<evidence type="ECO:0000313" key="2">
    <source>
        <dbReference type="EMBL" id="CAH2061890.1"/>
    </source>
</evidence>
<gene>
    <name evidence="2" type="ORF">IPOD504_LOCUS11533</name>
</gene>
<dbReference type="EMBL" id="OW152840">
    <property type="protein sequence ID" value="CAH2061890.1"/>
    <property type="molecule type" value="Genomic_DNA"/>
</dbReference>
<evidence type="ECO:0000256" key="1">
    <source>
        <dbReference type="SAM" id="MobiDB-lite"/>
    </source>
</evidence>
<feature type="compositionally biased region" description="Basic and acidic residues" evidence="1">
    <location>
        <begin position="15"/>
        <end position="25"/>
    </location>
</feature>